<dbReference type="InterPro" id="IPR045455">
    <property type="entry name" value="NrS-1_pol-like_helicase"/>
</dbReference>
<keyword evidence="6" id="KW-1185">Reference proteome</keyword>
<dbReference type="InterPro" id="IPR015330">
    <property type="entry name" value="DNA_primase/pol_bifunc_N"/>
</dbReference>
<evidence type="ECO:0000256" key="3">
    <source>
        <dbReference type="ARBA" id="ARBA00022840"/>
    </source>
</evidence>
<dbReference type="InterPro" id="IPR027417">
    <property type="entry name" value="P-loop_NTPase"/>
</dbReference>
<dbReference type="NCBIfam" id="TIGR01613">
    <property type="entry name" value="primase_Cterm"/>
    <property type="match status" value="1"/>
</dbReference>
<proteinExistence type="predicted"/>
<dbReference type="PANTHER" id="PTHR35372:SF2">
    <property type="entry name" value="SF3 HELICASE DOMAIN-CONTAINING PROTEIN"/>
    <property type="match status" value="1"/>
</dbReference>
<dbReference type="Gene3D" id="3.40.50.300">
    <property type="entry name" value="P-loop containing nucleotide triphosphate hydrolases"/>
    <property type="match status" value="1"/>
</dbReference>
<keyword evidence="2" id="KW-0378">Hydrolase</keyword>
<dbReference type="SMART" id="SM00885">
    <property type="entry name" value="D5_N"/>
    <property type="match status" value="1"/>
</dbReference>
<comment type="caution">
    <text evidence="5">The sequence shown here is derived from an EMBL/GenBank/DDBJ whole genome shotgun (WGS) entry which is preliminary data.</text>
</comment>
<keyword evidence="3" id="KW-0067">ATP-binding</keyword>
<dbReference type="AlphaFoldDB" id="A0A562NLG4"/>
<dbReference type="SUPFAM" id="SSF56747">
    <property type="entry name" value="Prim-pol domain"/>
    <property type="match status" value="1"/>
</dbReference>
<name>A0A562NLG4_9HYPH</name>
<dbReference type="Pfam" id="PF19263">
    <property type="entry name" value="DUF5906"/>
    <property type="match status" value="1"/>
</dbReference>
<dbReference type="Pfam" id="PF08706">
    <property type="entry name" value="D5_N"/>
    <property type="match status" value="1"/>
</dbReference>
<dbReference type="PROSITE" id="PS51206">
    <property type="entry name" value="SF3_HELICASE_1"/>
    <property type="match status" value="1"/>
</dbReference>
<dbReference type="Pfam" id="PF09250">
    <property type="entry name" value="Prim-Pol"/>
    <property type="match status" value="1"/>
</dbReference>
<evidence type="ECO:0000313" key="6">
    <source>
        <dbReference type="Proteomes" id="UP000317122"/>
    </source>
</evidence>
<evidence type="ECO:0000313" key="5">
    <source>
        <dbReference type="EMBL" id="TWI33047.1"/>
    </source>
</evidence>
<dbReference type="InterPro" id="IPR014015">
    <property type="entry name" value="Helicase_SF3_DNA-vir"/>
</dbReference>
<dbReference type="EMBL" id="VLKT01000027">
    <property type="protein sequence ID" value="TWI33047.1"/>
    <property type="molecule type" value="Genomic_DNA"/>
</dbReference>
<evidence type="ECO:0000259" key="4">
    <source>
        <dbReference type="PROSITE" id="PS51206"/>
    </source>
</evidence>
<dbReference type="InterPro" id="IPR006500">
    <property type="entry name" value="Helicase_put_C_phage/plasmid"/>
</dbReference>
<feature type="domain" description="SF3 helicase" evidence="4">
    <location>
        <begin position="443"/>
        <end position="601"/>
    </location>
</feature>
<dbReference type="GO" id="GO:0016787">
    <property type="term" value="F:hydrolase activity"/>
    <property type="evidence" value="ECO:0007669"/>
    <property type="project" value="UniProtKB-KW"/>
</dbReference>
<protein>
    <submittedName>
        <fullName evidence="5">P4 family phage/plasmid primase-like protein</fullName>
    </submittedName>
</protein>
<evidence type="ECO:0000256" key="1">
    <source>
        <dbReference type="ARBA" id="ARBA00022741"/>
    </source>
</evidence>
<dbReference type="SUPFAM" id="SSF52540">
    <property type="entry name" value="P-loop containing nucleoside triphosphate hydrolases"/>
    <property type="match status" value="1"/>
</dbReference>
<organism evidence="5 6">
    <name type="scientific">Mesorhizobium tianshanense</name>
    <dbReference type="NCBI Taxonomy" id="39844"/>
    <lineage>
        <taxon>Bacteria</taxon>
        <taxon>Pseudomonadati</taxon>
        <taxon>Pseudomonadota</taxon>
        <taxon>Alphaproteobacteria</taxon>
        <taxon>Hyphomicrobiales</taxon>
        <taxon>Phyllobacteriaceae</taxon>
        <taxon>Mesorhizobium</taxon>
    </lineage>
</organism>
<dbReference type="SMART" id="SM00943">
    <property type="entry name" value="Prim-Pol"/>
    <property type="match status" value="1"/>
</dbReference>
<evidence type="ECO:0000256" key="2">
    <source>
        <dbReference type="ARBA" id="ARBA00022801"/>
    </source>
</evidence>
<dbReference type="Proteomes" id="UP000317122">
    <property type="component" value="Unassembled WGS sequence"/>
</dbReference>
<reference evidence="5 6" key="1">
    <citation type="journal article" date="2015" name="Stand. Genomic Sci.">
        <title>Genomic Encyclopedia of Bacterial and Archaeal Type Strains, Phase III: the genomes of soil and plant-associated and newly described type strains.</title>
        <authorList>
            <person name="Whitman W.B."/>
            <person name="Woyke T."/>
            <person name="Klenk H.P."/>
            <person name="Zhou Y."/>
            <person name="Lilburn T.G."/>
            <person name="Beck B.J."/>
            <person name="De Vos P."/>
            <person name="Vandamme P."/>
            <person name="Eisen J.A."/>
            <person name="Garrity G."/>
            <person name="Hugenholtz P."/>
            <person name="Kyrpides N.C."/>
        </authorList>
    </citation>
    <scope>NUCLEOTIDE SEQUENCE [LARGE SCALE GENOMIC DNA]</scope>
    <source>
        <strain evidence="5 6">CGMCC 1.2546</strain>
    </source>
</reference>
<keyword evidence="1" id="KW-0547">Nucleotide-binding</keyword>
<dbReference type="GO" id="GO:0005524">
    <property type="term" value="F:ATP binding"/>
    <property type="evidence" value="ECO:0007669"/>
    <property type="project" value="UniProtKB-KW"/>
</dbReference>
<gene>
    <name evidence="5" type="ORF">IQ26_04256</name>
</gene>
<dbReference type="InterPro" id="IPR014818">
    <property type="entry name" value="Phage/plasmid_primase_P4_C"/>
</dbReference>
<dbReference type="InterPro" id="IPR051620">
    <property type="entry name" value="ORF904-like_C"/>
</dbReference>
<accession>A0A562NLG4</accession>
<sequence>MTQQSATIDIDGTRSAARRYMGLGWVPIAYQHQTKAPLEKNWQKKTLDKIDVDKAFTGNSSNVGVLLGTPSGNLVDVDLDSPEAIALAKEFLPPTPAQFGRPATPEAHRLYRAVVPATVPFTYNGKKDGMLVELRSTGGQTMFPPSVHPSGERLSWTEEGQPFEIEGEFLLQCVRCLALASLIMRHWQDGLRNVLGLRVPGALLTHGWSEAEVEKLIRKVATKCGDDPAAIEKSIGRVKATVKRLAGGRACTGIPKLAESLNINPDTLRSWIDMRPEDERGILSSSEPIYVARQFAKTLDDVWHWRGDFYRWTGSWWVQMDDEEVRGRIYTWLETIRVLEKGKPVPFKSTRNAVGDILAALAGVRQLPNMVETPFWIEAKSDDPSPADLLPFKNGSFDLRTYTLHPPQQRLFALHGVECNYDVAAKAPTWAKFMHDAFPDDHQSIECIEEIMGYCLTADTSQQKAFAFIGEKRSGKGTIGRVARAAVGVSRYANPKLSDFSEPFGMENLVGKSLAVISDARGQGRSNPHAAVENILSITGEDPQSINRKNKTRWNGVLSTRLIMMANTVPKLKDASGTITTRFIMIEFRQSFYGHENTNLTNELIAELPGIINIWIEGLKRLRARGRFEQPESGQELLDLMDENTGVVKRFVEEMCTVGPDYVVSKKLFNMELNDWLRDRNHHVMADETIGADLYALQLGIKASKPRVGGQHTPHYAGITLTEMVPKGGKLTPNQAAMVFRDSGEMPPDEVINPPIPF</sequence>
<dbReference type="PANTHER" id="PTHR35372">
    <property type="entry name" value="ATP BINDING PROTEIN-RELATED"/>
    <property type="match status" value="1"/>
</dbReference>